<dbReference type="AlphaFoldDB" id="A0A6L6J8T1"/>
<feature type="active site" evidence="6">
    <location>
        <position position="376"/>
    </location>
</feature>
<evidence type="ECO:0000256" key="1">
    <source>
        <dbReference type="ARBA" id="ARBA00010815"/>
    </source>
</evidence>
<keyword evidence="2 7" id="KW-0489">Methyltransferase</keyword>
<reference evidence="7 8" key="1">
    <citation type="submission" date="2019-11" db="EMBL/GenBank/DDBJ databases">
        <authorList>
            <person name="Dong K."/>
        </authorList>
    </citation>
    <scope>NUCLEOTIDE SEQUENCE [LARGE SCALE GENOMIC DNA]</scope>
    <source>
        <strain evidence="7 8">NBRC 111993</strain>
    </source>
</reference>
<dbReference type="EMBL" id="WMIE01000003">
    <property type="protein sequence ID" value="MTH77575.1"/>
    <property type="molecule type" value="Genomic_DNA"/>
</dbReference>
<dbReference type="Pfam" id="PF02353">
    <property type="entry name" value="CMAS"/>
    <property type="match status" value="1"/>
</dbReference>
<keyword evidence="4" id="KW-0949">S-adenosyl-L-methionine</keyword>
<dbReference type="RefSeq" id="WP_155094961.1">
    <property type="nucleotide sequence ID" value="NZ_WMIE01000003.1"/>
</dbReference>
<protein>
    <submittedName>
        <fullName evidence="7">Methyltransferase domain-containing protein</fullName>
    </submittedName>
</protein>
<evidence type="ECO:0000256" key="3">
    <source>
        <dbReference type="ARBA" id="ARBA00022679"/>
    </source>
</evidence>
<evidence type="ECO:0000313" key="8">
    <source>
        <dbReference type="Proteomes" id="UP000478183"/>
    </source>
</evidence>
<dbReference type="Proteomes" id="UP000478183">
    <property type="component" value="Unassembled WGS sequence"/>
</dbReference>
<evidence type="ECO:0000313" key="7">
    <source>
        <dbReference type="EMBL" id="MTH77575.1"/>
    </source>
</evidence>
<evidence type="ECO:0000256" key="6">
    <source>
        <dbReference type="PIRSR" id="PIRSR003085-1"/>
    </source>
</evidence>
<dbReference type="InterPro" id="IPR029063">
    <property type="entry name" value="SAM-dependent_MTases_sf"/>
</dbReference>
<dbReference type="Gene3D" id="3.40.50.150">
    <property type="entry name" value="Vaccinia Virus protein VP39"/>
    <property type="match status" value="1"/>
</dbReference>
<comment type="caution">
    <text evidence="7">The sequence shown here is derived from an EMBL/GenBank/DDBJ whole genome shotgun (WGS) entry which is preliminary data.</text>
</comment>
<evidence type="ECO:0000256" key="4">
    <source>
        <dbReference type="ARBA" id="ARBA00022691"/>
    </source>
</evidence>
<dbReference type="CDD" id="cd02440">
    <property type="entry name" value="AdoMet_MTases"/>
    <property type="match status" value="1"/>
</dbReference>
<proteinExistence type="inferred from homology"/>
<dbReference type="OrthoDB" id="9782855at2"/>
<keyword evidence="8" id="KW-1185">Reference proteome</keyword>
<dbReference type="SUPFAM" id="SSF53335">
    <property type="entry name" value="S-adenosyl-L-methionine-dependent methyltransferases"/>
    <property type="match status" value="1"/>
</dbReference>
<organism evidence="7 8">
    <name type="scientific">Paracoccus aestuariivivens</name>
    <dbReference type="NCBI Taxonomy" id="1820333"/>
    <lineage>
        <taxon>Bacteria</taxon>
        <taxon>Pseudomonadati</taxon>
        <taxon>Pseudomonadota</taxon>
        <taxon>Alphaproteobacteria</taxon>
        <taxon>Rhodobacterales</taxon>
        <taxon>Paracoccaceae</taxon>
        <taxon>Paracoccus</taxon>
    </lineage>
</organism>
<dbReference type="GO" id="GO:0008168">
    <property type="term" value="F:methyltransferase activity"/>
    <property type="evidence" value="ECO:0007669"/>
    <property type="project" value="UniProtKB-KW"/>
</dbReference>
<evidence type="ECO:0000256" key="2">
    <source>
        <dbReference type="ARBA" id="ARBA00022603"/>
    </source>
</evidence>
<sequence length="424" mass="47301">MVALDRVIASKLDRLSVPLRVRLPSGATLGPQSAAVELVFHDPTALSRLAAGNLGALAGEVVAGKVSIDGGMRDLMKVVAALAPDEGQGLRPPPWQRIWANLKSAHLHSRAKDAAQIRYHYDVSDEFYQLWLDPLRVYSCAYYRDPDMDLTQAQVAKLDHICRKLDLRKGERFVDIGAGWGGLLFHAAENYDVKATGITLSQNQFDHVSGMIRQKGLEKQITIELCDYRDFHPDRPFDKLASVGMFEHVGRTNMASYCQCIRDLLRPGGMALNHGITLTGLDDATVGGRLGEFIEHYIFPGGDLLHISQVIRHMSEAGLEMVDTENLRPHYARTLWAWSDRLEARLSEAEDILEQTLPPTQAGQVLRAFRLYLAGCALGFEESWTSLFQILLTRPDGAPTAKDLPGARSSYPFRRDYIYDDRSN</sequence>
<evidence type="ECO:0000256" key="5">
    <source>
        <dbReference type="ARBA" id="ARBA00023098"/>
    </source>
</evidence>
<keyword evidence="3 7" id="KW-0808">Transferase</keyword>
<dbReference type="InterPro" id="IPR050723">
    <property type="entry name" value="CFA/CMAS"/>
</dbReference>
<keyword evidence="5" id="KW-0443">Lipid metabolism</keyword>
<dbReference type="PANTHER" id="PTHR43667:SF1">
    <property type="entry name" value="CYCLOPROPANE-FATTY-ACYL-PHOSPHOLIPID SYNTHASE"/>
    <property type="match status" value="1"/>
</dbReference>
<dbReference type="InterPro" id="IPR003333">
    <property type="entry name" value="CMAS"/>
</dbReference>
<gene>
    <name evidence="7" type="ORF">GL286_07545</name>
</gene>
<dbReference type="GO" id="GO:0032259">
    <property type="term" value="P:methylation"/>
    <property type="evidence" value="ECO:0007669"/>
    <property type="project" value="UniProtKB-KW"/>
</dbReference>
<dbReference type="PIRSF" id="PIRSF003085">
    <property type="entry name" value="CMAS"/>
    <property type="match status" value="1"/>
</dbReference>
<name>A0A6L6J8T1_9RHOB</name>
<comment type="similarity">
    <text evidence="1">Belongs to the CFA/CMAS family.</text>
</comment>
<dbReference type="PANTHER" id="PTHR43667">
    <property type="entry name" value="CYCLOPROPANE-FATTY-ACYL-PHOSPHOLIPID SYNTHASE"/>
    <property type="match status" value="1"/>
</dbReference>
<dbReference type="GO" id="GO:0008610">
    <property type="term" value="P:lipid biosynthetic process"/>
    <property type="evidence" value="ECO:0007669"/>
    <property type="project" value="InterPro"/>
</dbReference>
<accession>A0A6L6J8T1</accession>